<protein>
    <submittedName>
        <fullName evidence="2">Uncharacterized protein</fullName>
    </submittedName>
</protein>
<dbReference type="PANTHER" id="PTHR36873:SF1">
    <property type="entry name" value="HYPOTHETICAL GENE SUPPORTED BY BC079057"/>
    <property type="match status" value="1"/>
</dbReference>
<dbReference type="AlphaFoldDB" id="A0A8B9X2N8"/>
<reference evidence="2" key="1">
    <citation type="submission" date="2019-05" db="EMBL/GenBank/DDBJ databases">
        <authorList>
            <person name="Zhang S."/>
            <person name="Liu J."/>
        </authorList>
    </citation>
    <scope>NUCLEOTIDE SEQUENCE [LARGE SCALE GENOMIC DNA]</scope>
</reference>
<dbReference type="Proteomes" id="UP000694520">
    <property type="component" value="Chromosome 3"/>
</dbReference>
<proteinExistence type="predicted"/>
<dbReference type="Ensembl" id="ENSBGRT00000017598.1">
    <property type="protein sequence ID" value="ENSBGRP00000015266.1"/>
    <property type="gene ID" value="ENSBGRG00000009599.1"/>
</dbReference>
<reference evidence="2" key="3">
    <citation type="submission" date="2025-09" db="UniProtKB">
        <authorList>
            <consortium name="Ensembl"/>
        </authorList>
    </citation>
    <scope>IDENTIFICATION</scope>
</reference>
<dbReference type="InterPro" id="IPR027847">
    <property type="entry name" value="DUF4545"/>
</dbReference>
<dbReference type="Pfam" id="PF15078">
    <property type="entry name" value="DUF4545"/>
    <property type="match status" value="1"/>
</dbReference>
<accession>A0A8B9X2N8</accession>
<keyword evidence="3" id="KW-1185">Reference proteome</keyword>
<organism evidence="2 3">
    <name type="scientific">Bos mutus grunniens</name>
    <name type="common">Wild yak</name>
    <name type="synonym">Bos grunniens</name>
    <dbReference type="NCBI Taxonomy" id="30521"/>
    <lineage>
        <taxon>Eukaryota</taxon>
        <taxon>Metazoa</taxon>
        <taxon>Chordata</taxon>
        <taxon>Craniata</taxon>
        <taxon>Vertebrata</taxon>
        <taxon>Euteleostomi</taxon>
        <taxon>Mammalia</taxon>
        <taxon>Eutheria</taxon>
        <taxon>Laurasiatheria</taxon>
        <taxon>Artiodactyla</taxon>
        <taxon>Ruminantia</taxon>
        <taxon>Pecora</taxon>
        <taxon>Bovidae</taxon>
        <taxon>Bovinae</taxon>
        <taxon>Bos</taxon>
    </lineage>
</organism>
<reference evidence="2" key="2">
    <citation type="submission" date="2025-08" db="UniProtKB">
        <authorList>
            <consortium name="Ensembl"/>
        </authorList>
    </citation>
    <scope>IDENTIFICATION</scope>
</reference>
<sequence>MAERVLDKLDILDEQAKTLLATRAKKNCLQSQVKRKISVIPLTFDFQLELEKDIATSISKTNSKITKDRSYGTKKPKSSNWGKKKK</sequence>
<dbReference type="GeneTree" id="ENSGT00990000205383"/>
<evidence type="ECO:0000256" key="1">
    <source>
        <dbReference type="SAM" id="MobiDB-lite"/>
    </source>
</evidence>
<feature type="compositionally biased region" description="Basic residues" evidence="1">
    <location>
        <begin position="72"/>
        <end position="86"/>
    </location>
</feature>
<feature type="region of interest" description="Disordered" evidence="1">
    <location>
        <begin position="63"/>
        <end position="86"/>
    </location>
</feature>
<evidence type="ECO:0000313" key="3">
    <source>
        <dbReference type="Proteomes" id="UP000694520"/>
    </source>
</evidence>
<name>A0A8B9X2N8_BOSMU</name>
<dbReference type="PANTHER" id="PTHR36873">
    <property type="entry name" value="HYPOTHETICAL GENE SUPPORTED BY BC079057"/>
    <property type="match status" value="1"/>
</dbReference>
<evidence type="ECO:0000313" key="2">
    <source>
        <dbReference type="Ensembl" id="ENSBGRP00000015266.1"/>
    </source>
</evidence>